<dbReference type="InterPro" id="IPR011006">
    <property type="entry name" value="CheY-like_superfamily"/>
</dbReference>
<dbReference type="InterPro" id="IPR001789">
    <property type="entry name" value="Sig_transdc_resp-reg_receiver"/>
</dbReference>
<feature type="domain" description="Response regulatory" evidence="2">
    <location>
        <begin position="1"/>
        <end position="85"/>
    </location>
</feature>
<evidence type="ECO:0000256" key="1">
    <source>
        <dbReference type="PROSITE-ProRule" id="PRU00169"/>
    </source>
</evidence>
<organism evidence="3 4">
    <name type="scientific">Novosphingobium kalidii</name>
    <dbReference type="NCBI Taxonomy" id="3230299"/>
    <lineage>
        <taxon>Bacteria</taxon>
        <taxon>Pseudomonadati</taxon>
        <taxon>Pseudomonadota</taxon>
        <taxon>Alphaproteobacteria</taxon>
        <taxon>Sphingomonadales</taxon>
        <taxon>Sphingomonadaceae</taxon>
        <taxon>Novosphingobium</taxon>
    </lineage>
</organism>
<reference evidence="3 4" key="1">
    <citation type="submission" date="2024-07" db="EMBL/GenBank/DDBJ databases">
        <title>Novosphingobium kalidii RD2P27.</title>
        <authorList>
            <person name="Sun J.-Q."/>
        </authorList>
    </citation>
    <scope>NUCLEOTIDE SEQUENCE [LARGE SCALE GENOMIC DNA]</scope>
    <source>
        <strain evidence="3 4">RD2P27</strain>
    </source>
</reference>
<name>A0ABV2D207_9SPHN</name>
<accession>A0ABV2D207</accession>
<protein>
    <submittedName>
        <fullName evidence="3">Response regulator</fullName>
    </submittedName>
</protein>
<keyword evidence="1" id="KW-0597">Phosphoprotein</keyword>
<evidence type="ECO:0000313" key="4">
    <source>
        <dbReference type="Proteomes" id="UP001548713"/>
    </source>
</evidence>
<dbReference type="PROSITE" id="PS50110">
    <property type="entry name" value="RESPONSE_REGULATORY"/>
    <property type="match status" value="1"/>
</dbReference>
<dbReference type="Pfam" id="PF00072">
    <property type="entry name" value="Response_reg"/>
    <property type="match status" value="1"/>
</dbReference>
<dbReference type="Proteomes" id="UP001548713">
    <property type="component" value="Unassembled WGS sequence"/>
</dbReference>
<dbReference type="SUPFAM" id="SSF52172">
    <property type="entry name" value="CheY-like"/>
    <property type="match status" value="1"/>
</dbReference>
<comment type="caution">
    <text evidence="3">The sequence shown here is derived from an EMBL/GenBank/DDBJ whole genome shotgun (WGS) entry which is preliminary data.</text>
</comment>
<gene>
    <name evidence="3" type="ORF">ABVV53_10660</name>
</gene>
<feature type="modified residue" description="4-aspartylphosphate" evidence="1">
    <location>
        <position position="47"/>
    </location>
</feature>
<proteinExistence type="predicted"/>
<keyword evidence="4" id="KW-1185">Reference proteome</keyword>
<evidence type="ECO:0000313" key="3">
    <source>
        <dbReference type="EMBL" id="MET1755918.1"/>
    </source>
</evidence>
<sequence>MDDEETIRMLVAHVLREHGYAVPEAADSVSGLKVLRSKEKIDLLITDVGLPGGMNGRQMAEGDRAVRPCPDDAFYNRLRGSGSDL</sequence>
<dbReference type="Gene3D" id="3.40.50.2300">
    <property type="match status" value="1"/>
</dbReference>
<dbReference type="RefSeq" id="WP_353984408.1">
    <property type="nucleotide sequence ID" value="NZ_JBEWLY010000014.1"/>
</dbReference>
<evidence type="ECO:0000259" key="2">
    <source>
        <dbReference type="PROSITE" id="PS50110"/>
    </source>
</evidence>
<dbReference type="EMBL" id="JBEWLY010000014">
    <property type="protein sequence ID" value="MET1755918.1"/>
    <property type="molecule type" value="Genomic_DNA"/>
</dbReference>